<feature type="transmembrane region" description="Helical" evidence="2">
    <location>
        <begin position="134"/>
        <end position="159"/>
    </location>
</feature>
<dbReference type="EMBL" id="APVH01000010">
    <property type="protein sequence ID" value="EPX85137.1"/>
    <property type="molecule type" value="Genomic_DNA"/>
</dbReference>
<comment type="caution">
    <text evidence="3">The sequence shown here is derived from an EMBL/GenBank/DDBJ whole genome shotgun (WGS) entry which is preliminary data.</text>
</comment>
<keyword evidence="2" id="KW-1133">Transmembrane helix</keyword>
<dbReference type="InterPro" id="IPR022584">
    <property type="entry name" value="DUF2937"/>
</dbReference>
<feature type="compositionally biased region" description="Basic residues" evidence="1">
    <location>
        <begin position="163"/>
        <end position="172"/>
    </location>
</feature>
<dbReference type="eggNOG" id="ENOG5032RKN">
    <property type="taxonomic scope" value="Bacteria"/>
</dbReference>
<dbReference type="Pfam" id="PF11157">
    <property type="entry name" value="DUF2937"/>
    <property type="match status" value="1"/>
</dbReference>
<proteinExistence type="predicted"/>
<keyword evidence="2" id="KW-0472">Membrane</keyword>
<evidence type="ECO:0000256" key="2">
    <source>
        <dbReference type="SAM" id="Phobius"/>
    </source>
</evidence>
<name>S9QZX8_9RHOB</name>
<dbReference type="AlphaFoldDB" id="S9QZX8"/>
<keyword evidence="2" id="KW-0812">Transmembrane</keyword>
<gene>
    <name evidence="3" type="ORF">Salmuc_01093</name>
</gene>
<sequence length="192" mass="20356">MIVRALALAAGLTGAAGLSQFPEFSQQYVQRLGGAVDELSRVVARFERDAADLGLAPGEALRQLGSGGDFGARQADGLRETIARHERLSADLAALRGAGPLDRARLALHMDDREILDRAWDDFRPAVPVTLDGAMFAGAGFLGGWLLTGVLLSVLGALLRGGGGRKRKGRRGMRVEPPLSASPHRPQRNSAQ</sequence>
<dbReference type="HOGENOM" id="CLU_112807_0_0_5"/>
<dbReference type="OrthoDB" id="193051at2"/>
<keyword evidence="4" id="KW-1185">Reference proteome</keyword>
<reference evidence="4" key="1">
    <citation type="journal article" date="2014" name="Stand. Genomic Sci.">
        <title>Genome sequence of the exopolysaccharide-producing Salipiger mucosus type strain (DSM 16094(T)), a moderately halophilic member of the Roseobacter clade.</title>
        <authorList>
            <person name="Riedel T."/>
            <person name="Spring S."/>
            <person name="Fiebig A."/>
            <person name="Petersen J."/>
            <person name="Kyrpides N.C."/>
            <person name="Goker M."/>
            <person name="Klenk H.P."/>
        </authorList>
    </citation>
    <scope>NUCLEOTIDE SEQUENCE [LARGE SCALE GENOMIC DNA]</scope>
    <source>
        <strain evidence="4">DSM 16094</strain>
    </source>
</reference>
<accession>S9QZX8</accession>
<evidence type="ECO:0000313" key="4">
    <source>
        <dbReference type="Proteomes" id="UP000015347"/>
    </source>
</evidence>
<dbReference type="RefSeq" id="WP_020040882.1">
    <property type="nucleotide sequence ID" value="NZ_KE557273.1"/>
</dbReference>
<protein>
    <submittedName>
        <fullName evidence="3">Methyl-accepting chemotaxis protein</fullName>
    </submittedName>
</protein>
<evidence type="ECO:0000256" key="1">
    <source>
        <dbReference type="SAM" id="MobiDB-lite"/>
    </source>
</evidence>
<dbReference type="STRING" id="1123237.Salmuc_01093"/>
<feature type="region of interest" description="Disordered" evidence="1">
    <location>
        <begin position="162"/>
        <end position="192"/>
    </location>
</feature>
<evidence type="ECO:0000313" key="3">
    <source>
        <dbReference type="EMBL" id="EPX85137.1"/>
    </source>
</evidence>
<dbReference type="Proteomes" id="UP000015347">
    <property type="component" value="Unassembled WGS sequence"/>
</dbReference>
<organism evidence="3 4">
    <name type="scientific">Salipiger mucosus DSM 16094</name>
    <dbReference type="NCBI Taxonomy" id="1123237"/>
    <lineage>
        <taxon>Bacteria</taxon>
        <taxon>Pseudomonadati</taxon>
        <taxon>Pseudomonadota</taxon>
        <taxon>Alphaproteobacteria</taxon>
        <taxon>Rhodobacterales</taxon>
        <taxon>Roseobacteraceae</taxon>
        <taxon>Salipiger</taxon>
    </lineage>
</organism>